<gene>
    <name evidence="3" type="ORF">HETSPECPRED_009584</name>
</gene>
<comment type="caution">
    <text evidence="3">The sequence shown here is derived from an EMBL/GenBank/DDBJ whole genome shotgun (WGS) entry which is preliminary data.</text>
</comment>
<keyword evidence="2" id="KW-0812">Transmembrane</keyword>
<evidence type="ECO:0000256" key="2">
    <source>
        <dbReference type="SAM" id="Phobius"/>
    </source>
</evidence>
<feature type="compositionally biased region" description="Pro residues" evidence="1">
    <location>
        <begin position="146"/>
        <end position="156"/>
    </location>
</feature>
<evidence type="ECO:0000256" key="1">
    <source>
        <dbReference type="SAM" id="MobiDB-lite"/>
    </source>
</evidence>
<feature type="transmembrane region" description="Helical" evidence="2">
    <location>
        <begin position="53"/>
        <end position="72"/>
    </location>
</feature>
<protein>
    <submittedName>
        <fullName evidence="3">Uncharacterized protein</fullName>
    </submittedName>
</protein>
<accession>A0A8H3EWA8</accession>
<sequence>MPDATHPTTATTSIKAVSKNGTIQGDPSSAPMPQRQTTRVFAFSTQSSWTPEAIAGIVFGVLMFLLGIVAVWQTHNRKLVFVRDIESRLMLPTYPTARVFQTDPDLWVPPYEPPQDFVCIADPPDSYGTASIKALTGHELKKPAPKPEPLPKPPQPRDGYSVETNFMGMLPNTGNGVCMLGGTAPDTSEPKPKPPQPRDGYGMETDRTSTPPDMDENGVYMLGGTGPKKPEPKPKPPQPRDGYDVETDLTDMLPDTEGNGMRMLGGTGPKKPDPKPKPPQPRDGYSSTAWTLGGSDPKPLQPADGYQVNVRALMSPANDHKSMLPWLTDLRKAWVI</sequence>
<keyword evidence="2" id="KW-1133">Transmembrane helix</keyword>
<name>A0A8H3EWA8_9LECA</name>
<proteinExistence type="predicted"/>
<organism evidence="3 4">
    <name type="scientific">Heterodermia speciosa</name>
    <dbReference type="NCBI Taxonomy" id="116794"/>
    <lineage>
        <taxon>Eukaryota</taxon>
        <taxon>Fungi</taxon>
        <taxon>Dikarya</taxon>
        <taxon>Ascomycota</taxon>
        <taxon>Pezizomycotina</taxon>
        <taxon>Lecanoromycetes</taxon>
        <taxon>OSLEUM clade</taxon>
        <taxon>Lecanoromycetidae</taxon>
        <taxon>Caliciales</taxon>
        <taxon>Physciaceae</taxon>
        <taxon>Heterodermia</taxon>
    </lineage>
</organism>
<keyword evidence="2" id="KW-0472">Membrane</keyword>
<reference evidence="3" key="1">
    <citation type="submission" date="2021-03" db="EMBL/GenBank/DDBJ databases">
        <authorList>
            <person name="Tagirdzhanova G."/>
        </authorList>
    </citation>
    <scope>NUCLEOTIDE SEQUENCE</scope>
</reference>
<feature type="region of interest" description="Disordered" evidence="1">
    <location>
        <begin position="138"/>
        <end position="304"/>
    </location>
</feature>
<keyword evidence="4" id="KW-1185">Reference proteome</keyword>
<dbReference type="OrthoDB" id="5430136at2759"/>
<evidence type="ECO:0000313" key="4">
    <source>
        <dbReference type="Proteomes" id="UP000664521"/>
    </source>
</evidence>
<dbReference type="Proteomes" id="UP000664521">
    <property type="component" value="Unassembled WGS sequence"/>
</dbReference>
<evidence type="ECO:0000313" key="3">
    <source>
        <dbReference type="EMBL" id="CAF9910026.1"/>
    </source>
</evidence>
<dbReference type="EMBL" id="CAJPDS010000008">
    <property type="protein sequence ID" value="CAF9910026.1"/>
    <property type="molecule type" value="Genomic_DNA"/>
</dbReference>
<dbReference type="AlphaFoldDB" id="A0A8H3EWA8"/>